<evidence type="ECO:0000313" key="11">
    <source>
        <dbReference type="Proteomes" id="UP000824246"/>
    </source>
</evidence>
<keyword evidence="6 8" id="KW-1133">Transmembrane helix</keyword>
<dbReference type="PANTHER" id="PTHR13929">
    <property type="entry name" value="1,4-DIHYDROXY-2-NAPHTHOATE OCTAPRENYLTRANSFERASE"/>
    <property type="match status" value="1"/>
</dbReference>
<evidence type="ECO:0000256" key="8">
    <source>
        <dbReference type="HAMAP-Rule" id="MF_01937"/>
    </source>
</evidence>
<dbReference type="GO" id="GO:0046428">
    <property type="term" value="F:1,4-dihydroxy-2-naphthoate polyprenyltransferase activity"/>
    <property type="evidence" value="ECO:0007669"/>
    <property type="project" value="UniProtKB-UniRule"/>
</dbReference>
<comment type="caution">
    <text evidence="10">The sequence shown here is derived from an EMBL/GenBank/DDBJ whole genome shotgun (WGS) entry which is preliminary data.</text>
</comment>
<proteinExistence type="inferred from homology"/>
<evidence type="ECO:0000256" key="9">
    <source>
        <dbReference type="NCBIfam" id="TIGR00751"/>
    </source>
</evidence>
<feature type="transmembrane region" description="Helical" evidence="8">
    <location>
        <begin position="110"/>
        <end position="128"/>
    </location>
</feature>
<keyword evidence="7 8" id="KW-0472">Membrane</keyword>
<dbReference type="EMBL" id="DXFB01000007">
    <property type="protein sequence ID" value="HIX44646.1"/>
    <property type="molecule type" value="Genomic_DNA"/>
</dbReference>
<comment type="subcellular location">
    <subcellularLocation>
        <location evidence="8">Cell membrane</location>
        <topology evidence="8">Multi-pass membrane protein</topology>
    </subcellularLocation>
    <subcellularLocation>
        <location evidence="1">Membrane</location>
        <topology evidence="1">Multi-pass membrane protein</topology>
    </subcellularLocation>
</comment>
<comment type="similarity">
    <text evidence="8">Belongs to the MenA family. Type 1 subfamily.</text>
</comment>
<comment type="catalytic activity">
    <reaction evidence="8">
        <text>an all-trans-polyprenyl diphosphate + 1,4-dihydroxy-2-naphthoate + H(+) = a 2-demethylmenaquinol + CO2 + diphosphate</text>
        <dbReference type="Rhea" id="RHEA:26478"/>
        <dbReference type="Rhea" id="RHEA-COMP:9563"/>
        <dbReference type="Rhea" id="RHEA-COMP:9564"/>
        <dbReference type="ChEBI" id="CHEBI:11173"/>
        <dbReference type="ChEBI" id="CHEBI:15378"/>
        <dbReference type="ChEBI" id="CHEBI:16526"/>
        <dbReference type="ChEBI" id="CHEBI:33019"/>
        <dbReference type="ChEBI" id="CHEBI:55437"/>
        <dbReference type="ChEBI" id="CHEBI:58914"/>
        <dbReference type="EC" id="2.5.1.74"/>
    </reaction>
</comment>
<dbReference type="GO" id="GO:0009234">
    <property type="term" value="P:menaquinone biosynthetic process"/>
    <property type="evidence" value="ECO:0007669"/>
    <property type="project" value="UniProtKB-UniRule"/>
</dbReference>
<dbReference type="AlphaFoldDB" id="A0A9D1VPL6"/>
<evidence type="ECO:0000256" key="7">
    <source>
        <dbReference type="ARBA" id="ARBA00023136"/>
    </source>
</evidence>
<accession>A0A9D1VPL6</accession>
<keyword evidence="3 8" id="KW-1003">Cell membrane</keyword>
<feature type="transmembrane region" description="Helical" evidence="8">
    <location>
        <begin position="268"/>
        <end position="287"/>
    </location>
</feature>
<comment type="pathway">
    <text evidence="8">Quinol/quinone metabolism; menaquinone biosynthesis; menaquinol from 1,4-dihydroxy-2-naphthoate: step 1/2.</text>
</comment>
<dbReference type="Gene3D" id="1.10.357.140">
    <property type="entry name" value="UbiA prenyltransferase"/>
    <property type="match status" value="1"/>
</dbReference>
<feature type="transmembrane region" description="Helical" evidence="8">
    <location>
        <begin position="77"/>
        <end position="104"/>
    </location>
</feature>
<dbReference type="NCBIfam" id="NF004751">
    <property type="entry name" value="PRK06080.1-3"/>
    <property type="match status" value="1"/>
</dbReference>
<sequence length="288" mass="31244">MTKAWIEAARPRTLPASAAPVIAATAYAAHDGLLQWTPALLCLLFALLAQIASNFGNDYFDFKKGTDRPDRTGPQRAVASGLISPRAMFMATIAVLALACIAGLGLVYYGGWWLVPAGACIALFALAYSAGPYPLSYHGLGDITVLLFFGLVPVNLTYYVQTGFFALPVLWASVSIGLLSVNILLINNYRDMEEDAANRKNTTVVLFGRRFAANWYLINGLAAPLFTWDVWCSTPGWRTLLPIIYLASHIATYRALKQREGSALNPLLGRTAANLLLFTALLVVALIL</sequence>
<organism evidence="10 11">
    <name type="scientific">Candidatus Barnesiella excrementipullorum</name>
    <dbReference type="NCBI Taxonomy" id="2838479"/>
    <lineage>
        <taxon>Bacteria</taxon>
        <taxon>Pseudomonadati</taxon>
        <taxon>Bacteroidota</taxon>
        <taxon>Bacteroidia</taxon>
        <taxon>Bacteroidales</taxon>
        <taxon>Barnesiellaceae</taxon>
        <taxon>Barnesiella</taxon>
    </lineage>
</organism>
<evidence type="ECO:0000256" key="3">
    <source>
        <dbReference type="ARBA" id="ARBA00022475"/>
    </source>
</evidence>
<evidence type="ECO:0000313" key="10">
    <source>
        <dbReference type="EMBL" id="HIX44646.1"/>
    </source>
</evidence>
<evidence type="ECO:0000256" key="6">
    <source>
        <dbReference type="ARBA" id="ARBA00022989"/>
    </source>
</evidence>
<evidence type="ECO:0000256" key="2">
    <source>
        <dbReference type="ARBA" id="ARBA00022428"/>
    </source>
</evidence>
<dbReference type="GO" id="GO:0005886">
    <property type="term" value="C:plasma membrane"/>
    <property type="evidence" value="ECO:0007669"/>
    <property type="project" value="UniProtKB-SubCell"/>
</dbReference>
<name>A0A9D1VPL6_9BACT</name>
<feature type="transmembrane region" description="Helical" evidence="8">
    <location>
        <begin position="165"/>
        <end position="186"/>
    </location>
</feature>
<dbReference type="InterPro" id="IPR000537">
    <property type="entry name" value="UbiA_prenyltransferase"/>
</dbReference>
<keyword evidence="5 8" id="KW-0812">Transmembrane</keyword>
<dbReference type="GO" id="GO:0042371">
    <property type="term" value="P:vitamin K biosynthetic process"/>
    <property type="evidence" value="ECO:0007669"/>
    <property type="project" value="TreeGrafter"/>
</dbReference>
<dbReference type="PANTHER" id="PTHR13929:SF0">
    <property type="entry name" value="UBIA PRENYLTRANSFERASE DOMAIN-CONTAINING PROTEIN 1"/>
    <property type="match status" value="1"/>
</dbReference>
<feature type="transmembrane region" description="Helical" evidence="8">
    <location>
        <begin position="38"/>
        <end position="56"/>
    </location>
</feature>
<evidence type="ECO:0000256" key="1">
    <source>
        <dbReference type="ARBA" id="ARBA00004141"/>
    </source>
</evidence>
<dbReference type="InterPro" id="IPR026046">
    <property type="entry name" value="UBIAD1"/>
</dbReference>
<keyword evidence="4 8" id="KW-0808">Transferase</keyword>
<evidence type="ECO:0000256" key="5">
    <source>
        <dbReference type="ARBA" id="ARBA00022692"/>
    </source>
</evidence>
<reference evidence="10" key="1">
    <citation type="journal article" date="2021" name="PeerJ">
        <title>Extensive microbial diversity within the chicken gut microbiome revealed by metagenomics and culture.</title>
        <authorList>
            <person name="Gilroy R."/>
            <person name="Ravi A."/>
            <person name="Getino M."/>
            <person name="Pursley I."/>
            <person name="Horton D.L."/>
            <person name="Alikhan N.F."/>
            <person name="Baker D."/>
            <person name="Gharbi K."/>
            <person name="Hall N."/>
            <person name="Watson M."/>
            <person name="Adriaenssens E.M."/>
            <person name="Foster-Nyarko E."/>
            <person name="Jarju S."/>
            <person name="Secka A."/>
            <person name="Antonio M."/>
            <person name="Oren A."/>
            <person name="Chaudhuri R.R."/>
            <person name="La Ragione R."/>
            <person name="Hildebrand F."/>
            <person name="Pallen M.J."/>
        </authorList>
    </citation>
    <scope>NUCLEOTIDE SEQUENCE</scope>
    <source>
        <strain evidence="10">ChiHjej12B11-16260</strain>
    </source>
</reference>
<dbReference type="HAMAP" id="MF_01937">
    <property type="entry name" value="MenA_1"/>
    <property type="match status" value="1"/>
</dbReference>
<feature type="transmembrane region" description="Helical" evidence="8">
    <location>
        <begin position="140"/>
        <end position="159"/>
    </location>
</feature>
<keyword evidence="2 8" id="KW-0474">Menaquinone biosynthesis</keyword>
<dbReference type="InterPro" id="IPR004657">
    <property type="entry name" value="MenA"/>
</dbReference>
<dbReference type="EC" id="2.5.1.74" evidence="8 9"/>
<dbReference type="Proteomes" id="UP000824246">
    <property type="component" value="Unassembled WGS sequence"/>
</dbReference>
<dbReference type="CDD" id="cd13962">
    <property type="entry name" value="PT_UbiA_UBIAD1"/>
    <property type="match status" value="1"/>
</dbReference>
<evidence type="ECO:0000256" key="4">
    <source>
        <dbReference type="ARBA" id="ARBA00022679"/>
    </source>
</evidence>
<gene>
    <name evidence="8" type="primary">menA</name>
    <name evidence="10" type="ORF">H9982_00320</name>
</gene>
<protein>
    <recommendedName>
        <fullName evidence="8 9">1,4-dihydroxy-2-naphthoate octaprenyltransferase</fullName>
        <shortName evidence="8">DHNA-octaprenyltransferase</shortName>
        <ecNumber evidence="8 9">2.5.1.74</ecNumber>
    </recommendedName>
</protein>
<dbReference type="NCBIfam" id="TIGR00751">
    <property type="entry name" value="menA"/>
    <property type="match status" value="1"/>
</dbReference>
<feature type="transmembrane region" description="Helical" evidence="8">
    <location>
        <begin position="207"/>
        <end position="227"/>
    </location>
</feature>
<dbReference type="PIRSF" id="PIRSF005355">
    <property type="entry name" value="UBIAD1"/>
    <property type="match status" value="1"/>
</dbReference>
<comment type="function">
    <text evidence="8">Conversion of 1,4-dihydroxy-2-naphthoate (DHNA) to demethylmenaquinone (DMK).</text>
</comment>
<dbReference type="InterPro" id="IPR044878">
    <property type="entry name" value="UbiA_sf"/>
</dbReference>
<reference evidence="10" key="2">
    <citation type="submission" date="2021-04" db="EMBL/GenBank/DDBJ databases">
        <authorList>
            <person name="Gilroy R."/>
        </authorList>
    </citation>
    <scope>NUCLEOTIDE SEQUENCE</scope>
    <source>
        <strain evidence="10">ChiHjej12B11-16260</strain>
    </source>
</reference>
<dbReference type="Pfam" id="PF01040">
    <property type="entry name" value="UbiA"/>
    <property type="match status" value="1"/>
</dbReference>